<dbReference type="Proteomes" id="UP001555826">
    <property type="component" value="Unassembled WGS sequence"/>
</dbReference>
<evidence type="ECO:0000256" key="13">
    <source>
        <dbReference type="ARBA" id="ARBA00023268"/>
    </source>
</evidence>
<evidence type="ECO:0000256" key="12">
    <source>
        <dbReference type="ARBA" id="ARBA00023239"/>
    </source>
</evidence>
<comment type="similarity">
    <text evidence="18">Belongs to the NnrE/AIBP family.</text>
</comment>
<dbReference type="InterPro" id="IPR004443">
    <property type="entry name" value="YjeF_N_dom"/>
</dbReference>
<dbReference type="PIRSF" id="PIRSF017184">
    <property type="entry name" value="Nnr"/>
    <property type="match status" value="1"/>
</dbReference>
<dbReference type="InterPro" id="IPR000631">
    <property type="entry name" value="CARKD"/>
</dbReference>
<reference evidence="22 23" key="1">
    <citation type="submission" date="2024-07" db="EMBL/GenBank/DDBJ databases">
        <authorList>
            <person name="Thanompreechachai J."/>
            <person name="Duangmal K."/>
        </authorList>
    </citation>
    <scope>NUCLEOTIDE SEQUENCE [LARGE SCALE GENOMIC DNA]</scope>
    <source>
        <strain evidence="22 23">KCTC 19886</strain>
    </source>
</reference>
<feature type="binding site" evidence="17">
    <location>
        <position position="411"/>
    </location>
    <ligand>
        <name>(6S)-NADPHX</name>
        <dbReference type="ChEBI" id="CHEBI:64076"/>
    </ligand>
</feature>
<dbReference type="PANTHER" id="PTHR12592">
    <property type="entry name" value="ATP-DEPENDENT (S)-NAD(P)H-HYDRATE DEHYDRATASE FAMILY MEMBER"/>
    <property type="match status" value="1"/>
</dbReference>
<evidence type="ECO:0000256" key="18">
    <source>
        <dbReference type="HAMAP-Rule" id="MF_01966"/>
    </source>
</evidence>
<dbReference type="InterPro" id="IPR029056">
    <property type="entry name" value="Ribokinase-like"/>
</dbReference>
<dbReference type="RefSeq" id="WP_367636863.1">
    <property type="nucleotide sequence ID" value="NZ_JBFNQN010000003.1"/>
</dbReference>
<comment type="function">
    <text evidence="18">Catalyzes the epimerization of the S- and R-forms of NAD(P)HX, a damaged form of NAD(P)H that is a result of enzymatic or heat-dependent hydration. This is a prerequisite for the S-specific NAD(P)H-hydrate dehydratase to allow the repair of both epimers of NAD(P)HX.</text>
</comment>
<evidence type="ECO:0000256" key="7">
    <source>
        <dbReference type="ARBA" id="ARBA00022840"/>
    </source>
</evidence>
<dbReference type="SUPFAM" id="SSF53613">
    <property type="entry name" value="Ribokinase-like"/>
    <property type="match status" value="1"/>
</dbReference>
<keyword evidence="23" id="KW-1185">Reference proteome</keyword>
<evidence type="ECO:0000256" key="11">
    <source>
        <dbReference type="ARBA" id="ARBA00023235"/>
    </source>
</evidence>
<feature type="binding site" evidence="18">
    <location>
        <position position="157"/>
    </location>
    <ligand>
        <name>K(+)</name>
        <dbReference type="ChEBI" id="CHEBI:29103"/>
    </ligand>
</feature>
<dbReference type="NCBIfam" id="TIGR00197">
    <property type="entry name" value="yjeF_nterm"/>
    <property type="match status" value="1"/>
</dbReference>
<comment type="caution">
    <text evidence="18">Lacks conserved residue(s) required for the propagation of feature annotation.</text>
</comment>
<comment type="subunit">
    <text evidence="17">Homotetramer.</text>
</comment>
<keyword evidence="7 17" id="KW-0067">ATP-binding</keyword>
<comment type="similarity">
    <text evidence="4 19">In the C-terminal section; belongs to the NnrD/CARKD family.</text>
</comment>
<dbReference type="HAMAP" id="MF_01965">
    <property type="entry name" value="NADHX_dehydratase"/>
    <property type="match status" value="1"/>
</dbReference>
<dbReference type="InterPro" id="IPR030677">
    <property type="entry name" value="Nnr"/>
</dbReference>
<name>A0ABV3P3Q0_9ACTN</name>
<gene>
    <name evidence="17" type="primary">nnrD</name>
    <name evidence="18" type="synonym">nnrE</name>
    <name evidence="22" type="ORF">AB1207_05770</name>
</gene>
<dbReference type="Gene3D" id="3.40.50.10260">
    <property type="entry name" value="YjeF N-terminal domain"/>
    <property type="match status" value="1"/>
</dbReference>
<feature type="binding site" evidence="17">
    <location>
        <begin position="383"/>
        <end position="387"/>
    </location>
    <ligand>
        <name>AMP</name>
        <dbReference type="ChEBI" id="CHEBI:456215"/>
    </ligand>
</feature>
<sequence length="479" mass="47780">MIPALRTEDVRRTEAAALAALPPGTLMQRAASALAVACADVLRESTGGVTGRTVVVLAGPGDNGGDALFAAARLARRGVAVTALLTADRVHDEALADAHRAGVRSRAWRTGDEDVCAAADLLLDGIAGIGGRGGLRPAFEGLSALDGPAVVAVDLPSGLDADTGAVTGEVLAADLTVTFGTAKPVHLLGPAAALCGRLLVADIGLTDLPAAAVERVEPADVAARWRRPRPSDDKYSRGVVGVVAGGPDYTGAAVLAVEAAVRAGAGMVRYVGPAHPTELVRHARPEVVAGPGRVQAWVLGPGVSPDDPEQQARVREALAGGEPAVVDAGALADLPALGPQHVLTPHAGELARLLGTERSAVEADPLTHARRVHEETGATVLLKGTVTTVVGARVLTAAAAPAWLATAGAGDVLAGILGTALAGLRDPRDPEAVAFAAADAAVLHGRAAALASAGGPLAALDVAQAVPAALTSLPGWDAP</sequence>
<dbReference type="HAMAP" id="MF_01966">
    <property type="entry name" value="NADHX_epimerase"/>
    <property type="match status" value="1"/>
</dbReference>
<evidence type="ECO:0000256" key="16">
    <source>
        <dbReference type="ARBA" id="ARBA00049209"/>
    </source>
</evidence>
<dbReference type="GO" id="GO:0052856">
    <property type="term" value="F:NAD(P)HX epimerase activity"/>
    <property type="evidence" value="ECO:0007669"/>
    <property type="project" value="UniProtKB-EC"/>
</dbReference>
<comment type="catalytic activity">
    <reaction evidence="16 17 19">
        <text>(6S)-NADPHX + ADP = AMP + phosphate + NADPH + H(+)</text>
        <dbReference type="Rhea" id="RHEA:32235"/>
        <dbReference type="ChEBI" id="CHEBI:15378"/>
        <dbReference type="ChEBI" id="CHEBI:43474"/>
        <dbReference type="ChEBI" id="CHEBI:57783"/>
        <dbReference type="ChEBI" id="CHEBI:64076"/>
        <dbReference type="ChEBI" id="CHEBI:456215"/>
        <dbReference type="ChEBI" id="CHEBI:456216"/>
        <dbReference type="EC" id="4.2.1.136"/>
    </reaction>
</comment>
<evidence type="ECO:0000256" key="3">
    <source>
        <dbReference type="ARBA" id="ARBA00006001"/>
    </source>
</evidence>
<feature type="domain" description="YjeF C-terminal" evidence="20">
    <location>
        <begin position="217"/>
        <end position="473"/>
    </location>
</feature>
<evidence type="ECO:0000256" key="6">
    <source>
        <dbReference type="ARBA" id="ARBA00022741"/>
    </source>
</evidence>
<dbReference type="EC" id="5.1.99.6" evidence="19"/>
<dbReference type="SUPFAM" id="SSF64153">
    <property type="entry name" value="YjeF N-terminal domain-like"/>
    <property type="match status" value="1"/>
</dbReference>
<dbReference type="Pfam" id="PF01256">
    <property type="entry name" value="Carb_kinase"/>
    <property type="match status" value="1"/>
</dbReference>
<evidence type="ECO:0000256" key="9">
    <source>
        <dbReference type="ARBA" id="ARBA00022958"/>
    </source>
</evidence>
<feature type="binding site" evidence="17">
    <location>
        <position position="302"/>
    </location>
    <ligand>
        <name>(6S)-NADPHX</name>
        <dbReference type="ChEBI" id="CHEBI:64076"/>
    </ligand>
</feature>
<dbReference type="PROSITE" id="PS01050">
    <property type="entry name" value="YJEF_C_2"/>
    <property type="match status" value="1"/>
</dbReference>
<dbReference type="EC" id="4.2.1.136" evidence="19"/>
<comment type="cofactor">
    <cofactor evidence="18 19">
        <name>K(+)</name>
        <dbReference type="ChEBI" id="CHEBI:29103"/>
    </cofactor>
    <text evidence="18 19">Binds 1 potassium ion per subunit.</text>
</comment>
<comment type="catalytic activity">
    <reaction evidence="2 18 19">
        <text>(6R)-NADPHX = (6S)-NADPHX</text>
        <dbReference type="Rhea" id="RHEA:32227"/>
        <dbReference type="ChEBI" id="CHEBI:64076"/>
        <dbReference type="ChEBI" id="CHEBI:64077"/>
        <dbReference type="EC" id="5.1.99.6"/>
    </reaction>
</comment>
<dbReference type="PROSITE" id="PS51385">
    <property type="entry name" value="YJEF_N"/>
    <property type="match status" value="1"/>
</dbReference>
<dbReference type="InterPro" id="IPR017953">
    <property type="entry name" value="Carbohydrate_kinase_pred_CS"/>
</dbReference>
<evidence type="ECO:0000256" key="5">
    <source>
        <dbReference type="ARBA" id="ARBA00022723"/>
    </source>
</evidence>
<comment type="function">
    <text evidence="14 19">Bifunctional enzyme that catalyzes the epimerization of the S- and R-forms of NAD(P)HX and the dehydration of the S-form of NAD(P)HX at the expense of ADP, which is converted to AMP. This allows the repair of both epimers of NAD(P)HX, a damaged form of NAD(P)H that is a result of enzymatic or heat-dependent hydration.</text>
</comment>
<dbReference type="Gene3D" id="3.40.1190.20">
    <property type="match status" value="1"/>
</dbReference>
<keyword evidence="6 17" id="KW-0547">Nucleotide-binding</keyword>
<evidence type="ECO:0000256" key="15">
    <source>
        <dbReference type="ARBA" id="ARBA00048238"/>
    </source>
</evidence>
<accession>A0ABV3P3Q0</accession>
<feature type="binding site" evidence="17">
    <location>
        <position position="346"/>
    </location>
    <ligand>
        <name>(6S)-NADPHX</name>
        <dbReference type="ChEBI" id="CHEBI:64076"/>
    </ligand>
</feature>
<keyword evidence="8 17" id="KW-0521">NADP</keyword>
<comment type="catalytic activity">
    <reaction evidence="15 17 19">
        <text>(6S)-NADHX + ADP = AMP + phosphate + NADH + H(+)</text>
        <dbReference type="Rhea" id="RHEA:32223"/>
        <dbReference type="ChEBI" id="CHEBI:15378"/>
        <dbReference type="ChEBI" id="CHEBI:43474"/>
        <dbReference type="ChEBI" id="CHEBI:57945"/>
        <dbReference type="ChEBI" id="CHEBI:64074"/>
        <dbReference type="ChEBI" id="CHEBI:456215"/>
        <dbReference type="ChEBI" id="CHEBI:456216"/>
        <dbReference type="EC" id="4.2.1.136"/>
    </reaction>
</comment>
<feature type="binding site" evidence="17">
    <location>
        <position position="252"/>
    </location>
    <ligand>
        <name>(6S)-NADPHX</name>
        <dbReference type="ChEBI" id="CHEBI:64076"/>
    </ligand>
</feature>
<dbReference type="CDD" id="cd01171">
    <property type="entry name" value="YXKO-related"/>
    <property type="match status" value="1"/>
</dbReference>
<feature type="binding site" evidence="18">
    <location>
        <position position="63"/>
    </location>
    <ligand>
        <name>K(+)</name>
        <dbReference type="ChEBI" id="CHEBI:29103"/>
    </ligand>
</feature>
<dbReference type="EMBL" id="JBFNQN010000003">
    <property type="protein sequence ID" value="MEW9264244.1"/>
    <property type="molecule type" value="Genomic_DNA"/>
</dbReference>
<keyword evidence="10 17" id="KW-0520">NAD</keyword>
<evidence type="ECO:0000256" key="14">
    <source>
        <dbReference type="ARBA" id="ARBA00025153"/>
    </source>
</evidence>
<organism evidence="22 23">
    <name type="scientific">Kineococcus endophyticus</name>
    <dbReference type="NCBI Taxonomy" id="1181883"/>
    <lineage>
        <taxon>Bacteria</taxon>
        <taxon>Bacillati</taxon>
        <taxon>Actinomycetota</taxon>
        <taxon>Actinomycetes</taxon>
        <taxon>Kineosporiales</taxon>
        <taxon>Kineosporiaceae</taxon>
        <taxon>Kineococcus</taxon>
    </lineage>
</organism>
<keyword evidence="13" id="KW-0511">Multifunctional enzyme</keyword>
<evidence type="ECO:0000259" key="20">
    <source>
        <dbReference type="PROSITE" id="PS51383"/>
    </source>
</evidence>
<evidence type="ECO:0000256" key="2">
    <source>
        <dbReference type="ARBA" id="ARBA00000909"/>
    </source>
</evidence>
<dbReference type="Pfam" id="PF03853">
    <property type="entry name" value="YjeF_N"/>
    <property type="match status" value="1"/>
</dbReference>
<dbReference type="PANTHER" id="PTHR12592:SF0">
    <property type="entry name" value="ATP-DEPENDENT (S)-NAD(P)H-HYDRATE DEHYDRATASE"/>
    <property type="match status" value="1"/>
</dbReference>
<comment type="caution">
    <text evidence="22">The sequence shown here is derived from an EMBL/GenBank/DDBJ whole genome shotgun (WGS) entry which is preliminary data.</text>
</comment>
<evidence type="ECO:0000256" key="10">
    <source>
        <dbReference type="ARBA" id="ARBA00023027"/>
    </source>
</evidence>
<feature type="domain" description="YjeF N-terminal" evidence="21">
    <location>
        <begin position="10"/>
        <end position="211"/>
    </location>
</feature>
<comment type="catalytic activity">
    <reaction evidence="1 18 19">
        <text>(6R)-NADHX = (6S)-NADHX</text>
        <dbReference type="Rhea" id="RHEA:32215"/>
        <dbReference type="ChEBI" id="CHEBI:64074"/>
        <dbReference type="ChEBI" id="CHEBI:64075"/>
        <dbReference type="EC" id="5.1.99.6"/>
    </reaction>
</comment>
<feature type="binding site" evidence="18">
    <location>
        <position position="124"/>
    </location>
    <ligand>
        <name>K(+)</name>
        <dbReference type="ChEBI" id="CHEBI:29103"/>
    </ligand>
</feature>
<evidence type="ECO:0000259" key="21">
    <source>
        <dbReference type="PROSITE" id="PS51385"/>
    </source>
</evidence>
<keyword evidence="12 17" id="KW-0456">Lyase</keyword>
<feature type="binding site" evidence="18">
    <location>
        <position position="154"/>
    </location>
    <ligand>
        <name>(6S)-NADPHX</name>
        <dbReference type="ChEBI" id="CHEBI:64076"/>
    </ligand>
</feature>
<feature type="binding site" evidence="18">
    <location>
        <begin position="62"/>
        <end position="66"/>
    </location>
    <ligand>
        <name>(6S)-NADPHX</name>
        <dbReference type="ChEBI" id="CHEBI:64076"/>
    </ligand>
</feature>
<protein>
    <recommendedName>
        <fullName evidence="19">Bifunctional NAD(P)H-hydrate repair enzyme</fullName>
    </recommendedName>
    <alternativeName>
        <fullName evidence="19">Nicotinamide nucleotide repair protein</fullName>
    </alternativeName>
    <domain>
        <recommendedName>
            <fullName evidence="19">ADP-dependent (S)-NAD(P)H-hydrate dehydratase</fullName>
            <ecNumber evidence="19">4.2.1.136</ecNumber>
        </recommendedName>
        <alternativeName>
            <fullName evidence="19">ADP-dependent NAD(P)HX dehydratase</fullName>
        </alternativeName>
    </domain>
    <domain>
        <recommendedName>
            <fullName evidence="19">NAD(P)H-hydrate epimerase</fullName>
            <ecNumber evidence="19">5.1.99.6</ecNumber>
        </recommendedName>
    </domain>
</protein>
<evidence type="ECO:0000256" key="4">
    <source>
        <dbReference type="ARBA" id="ARBA00009524"/>
    </source>
</evidence>
<comment type="similarity">
    <text evidence="17">Belongs to the NnrD/CARKD family.</text>
</comment>
<dbReference type="InterPro" id="IPR036652">
    <property type="entry name" value="YjeF_N_dom_sf"/>
</dbReference>
<comment type="similarity">
    <text evidence="3 19">In the N-terminal section; belongs to the NnrE/AIBP family.</text>
</comment>
<proteinExistence type="inferred from homology"/>
<comment type="function">
    <text evidence="17">Catalyzes the dehydration of the S-form of NAD(P)HX at the expense of ADP, which is converted to AMP. Together with NAD(P)HX epimerase, which catalyzes the epimerization of the S- and R-forms, the enzyme allows the repair of both epimers of NAD(P)HX, a damaged form of NAD(P)H that is a result of enzymatic or heat-dependent hydration.</text>
</comment>
<evidence type="ECO:0000313" key="23">
    <source>
        <dbReference type="Proteomes" id="UP001555826"/>
    </source>
</evidence>
<evidence type="ECO:0000256" key="17">
    <source>
        <dbReference type="HAMAP-Rule" id="MF_01965"/>
    </source>
</evidence>
<dbReference type="PROSITE" id="PS51383">
    <property type="entry name" value="YJEF_C_3"/>
    <property type="match status" value="1"/>
</dbReference>
<feature type="binding site" evidence="17">
    <location>
        <position position="410"/>
    </location>
    <ligand>
        <name>AMP</name>
        <dbReference type="ChEBI" id="CHEBI:456215"/>
    </ligand>
</feature>
<keyword evidence="5 18" id="KW-0479">Metal-binding</keyword>
<keyword evidence="9 18" id="KW-0630">Potassium</keyword>
<comment type="cofactor">
    <cofactor evidence="17">
        <name>Mg(2+)</name>
        <dbReference type="ChEBI" id="CHEBI:18420"/>
    </cofactor>
</comment>
<evidence type="ECO:0000256" key="19">
    <source>
        <dbReference type="PIRNR" id="PIRNR017184"/>
    </source>
</evidence>
<evidence type="ECO:0000313" key="22">
    <source>
        <dbReference type="EMBL" id="MEW9264244.1"/>
    </source>
</evidence>
<evidence type="ECO:0000256" key="8">
    <source>
        <dbReference type="ARBA" id="ARBA00022857"/>
    </source>
</evidence>
<evidence type="ECO:0000256" key="1">
    <source>
        <dbReference type="ARBA" id="ARBA00000013"/>
    </source>
</evidence>
<keyword evidence="11 18" id="KW-0413">Isomerase</keyword>